<feature type="domain" description="UPF0033" evidence="2">
    <location>
        <begin position="18"/>
        <end position="75"/>
    </location>
</feature>
<dbReference type="Proteomes" id="UP000663191">
    <property type="component" value="Chromosome"/>
</dbReference>
<dbReference type="KEGG" id="hlo:J0X27_14960"/>
<evidence type="ECO:0000313" key="4">
    <source>
        <dbReference type="Proteomes" id="UP000663191"/>
    </source>
</evidence>
<keyword evidence="3" id="KW-0808">Transferase</keyword>
<dbReference type="AlphaFoldDB" id="A0A8A2U815"/>
<proteinExistence type="predicted"/>
<dbReference type="OrthoDB" id="268297at2157"/>
<sequence length="98" mass="10914">MTEIEIPETAPDTEPDLTVDNRGRGCASGIARVQRALEDLEPGSILRIRSTDRRAKQEYGRLAAQTDHDLLAIETNRSGLLRKEYTTYLEIGEPSADD</sequence>
<organism evidence="3 4">
    <name type="scientific">Natrinema longum</name>
    <dbReference type="NCBI Taxonomy" id="370324"/>
    <lineage>
        <taxon>Archaea</taxon>
        <taxon>Methanobacteriati</taxon>
        <taxon>Methanobacteriota</taxon>
        <taxon>Stenosarchaea group</taxon>
        <taxon>Halobacteria</taxon>
        <taxon>Halobacteriales</taxon>
        <taxon>Natrialbaceae</taxon>
        <taxon>Natrinema</taxon>
    </lineage>
</organism>
<dbReference type="SUPFAM" id="SSF64307">
    <property type="entry name" value="SirA-like"/>
    <property type="match status" value="1"/>
</dbReference>
<feature type="region of interest" description="Disordered" evidence="1">
    <location>
        <begin position="1"/>
        <end position="21"/>
    </location>
</feature>
<dbReference type="GeneID" id="63185070"/>
<dbReference type="Gene3D" id="3.30.110.40">
    <property type="entry name" value="TusA-like domain"/>
    <property type="match status" value="1"/>
</dbReference>
<keyword evidence="4" id="KW-1185">Reference proteome</keyword>
<gene>
    <name evidence="3" type="ORF">J0X27_14960</name>
</gene>
<dbReference type="RefSeq" id="WP_207269952.1">
    <property type="nucleotide sequence ID" value="NZ_CP071463.1"/>
</dbReference>
<dbReference type="InterPro" id="IPR001455">
    <property type="entry name" value="TusA-like"/>
</dbReference>
<protein>
    <submittedName>
        <fullName evidence="3">Sulfurtransferase TusA family protein</fullName>
    </submittedName>
</protein>
<reference evidence="3 4" key="1">
    <citation type="journal article" date="2006" name="Int. J. Syst. Evol. Microbiol.">
        <title>Haloterrigena longa sp. nov. and Haloterrigena limicola sp. nov., extremely halophilic archaea isolated from a salt lake.</title>
        <authorList>
            <person name="Cui H.L."/>
            <person name="Tohty D."/>
            <person name="Zhou P.J."/>
            <person name="Liu S.J."/>
        </authorList>
    </citation>
    <scope>NUCLEOTIDE SEQUENCE [LARGE SCALE GENOMIC DNA]</scope>
    <source>
        <strain evidence="3 4">ABH32</strain>
    </source>
</reference>
<dbReference type="Pfam" id="PF01206">
    <property type="entry name" value="TusA"/>
    <property type="match status" value="1"/>
</dbReference>
<dbReference type="InterPro" id="IPR036868">
    <property type="entry name" value="TusA-like_sf"/>
</dbReference>
<evidence type="ECO:0000259" key="2">
    <source>
        <dbReference type="Pfam" id="PF01206"/>
    </source>
</evidence>
<dbReference type="EMBL" id="CP071463">
    <property type="protein sequence ID" value="QSW84733.1"/>
    <property type="molecule type" value="Genomic_DNA"/>
</dbReference>
<accession>A0A8A2U815</accession>
<dbReference type="GO" id="GO:0016740">
    <property type="term" value="F:transferase activity"/>
    <property type="evidence" value="ECO:0007669"/>
    <property type="project" value="UniProtKB-KW"/>
</dbReference>
<name>A0A8A2U815_9EURY</name>
<evidence type="ECO:0000256" key="1">
    <source>
        <dbReference type="SAM" id="MobiDB-lite"/>
    </source>
</evidence>
<evidence type="ECO:0000313" key="3">
    <source>
        <dbReference type="EMBL" id="QSW84733.1"/>
    </source>
</evidence>